<dbReference type="NCBIfam" id="TIGR00027">
    <property type="entry name" value="mthyl_TIGR00027"/>
    <property type="match status" value="1"/>
</dbReference>
<gene>
    <name evidence="5" type="ORF">J512_1619</name>
</gene>
<keyword evidence="3 5" id="KW-0808">Transferase</keyword>
<keyword evidence="2 4" id="KW-0489">Methyltransferase</keyword>
<evidence type="ECO:0000313" key="5">
    <source>
        <dbReference type="EMBL" id="EXB06067.1"/>
    </source>
</evidence>
<dbReference type="PATRIC" id="fig|1310613.3.peg.1557"/>
<organism evidence="5 6">
    <name type="scientific">Acinetobacter baumannii (strain 1295743)</name>
    <dbReference type="NCBI Taxonomy" id="1310613"/>
    <lineage>
        <taxon>Bacteria</taxon>
        <taxon>Pseudomonadati</taxon>
        <taxon>Pseudomonadota</taxon>
        <taxon>Gammaproteobacteria</taxon>
        <taxon>Moraxellales</taxon>
        <taxon>Moraxellaceae</taxon>
        <taxon>Acinetobacter</taxon>
        <taxon>Acinetobacter calcoaceticus/baumannii complex</taxon>
    </lineage>
</organism>
<evidence type="ECO:0000256" key="4">
    <source>
        <dbReference type="RuleBase" id="RU362030"/>
    </source>
</evidence>
<comment type="caution">
    <text evidence="5">The sequence shown here is derived from an EMBL/GenBank/DDBJ whole genome shotgun (WGS) entry which is preliminary data.</text>
</comment>
<sequence length="292" mass="32890">MKEGQSSRTAEAAAALRANHFKNTINPVFSDPYAFEMTSKGWKKLLSTPLIVKLMNSPILNRTLGLLSGQVVGRSRYAEDLLNQAVQHNIEQYVLVGAGLDSFVLRKSQHYPTLKIFEVDHPDTQAAKQSKLKKLGELPSTVEFVSINFEKESISEALARSRYVRKAPAFFSWLGTTHYLKPDTTLQTLKSIAEFAANGSEVVLDYSTDFQELKGIERLGSMGVAQFTHLLKEPLLGQFKPSDLHQAVEKMDFEVIEDLSGEAITERYFYNRADNIRHTSATRLLHLRLNKN</sequence>
<protein>
    <recommendedName>
        <fullName evidence="4">S-adenosyl-L-methionine-dependent methyltransferase</fullName>
        <ecNumber evidence="4">2.1.1.-</ecNumber>
    </recommendedName>
</protein>
<dbReference type="GO" id="GO:0032259">
    <property type="term" value="P:methylation"/>
    <property type="evidence" value="ECO:0007669"/>
    <property type="project" value="UniProtKB-KW"/>
</dbReference>
<dbReference type="InterPro" id="IPR011610">
    <property type="entry name" value="SAM_mthyl_Trfase_ML2640-like"/>
</dbReference>
<evidence type="ECO:0000256" key="2">
    <source>
        <dbReference type="ARBA" id="ARBA00022603"/>
    </source>
</evidence>
<dbReference type="Pfam" id="PF04072">
    <property type="entry name" value="LCM"/>
    <property type="match status" value="1"/>
</dbReference>
<dbReference type="InterPro" id="IPR007213">
    <property type="entry name" value="Ppm1/Ppm2/Tcmp"/>
</dbReference>
<dbReference type="RefSeq" id="WP_032051037.1">
    <property type="nucleotide sequence ID" value="NZ_JEWH01000016.1"/>
</dbReference>
<dbReference type="PANTHER" id="PTHR43619">
    <property type="entry name" value="S-ADENOSYL-L-METHIONINE-DEPENDENT METHYLTRANSFERASE YKTD-RELATED"/>
    <property type="match status" value="1"/>
</dbReference>
<dbReference type="Gene3D" id="3.40.50.150">
    <property type="entry name" value="Vaccinia Virus protein VP39"/>
    <property type="match status" value="1"/>
</dbReference>
<dbReference type="EC" id="2.1.1.-" evidence="4"/>
<evidence type="ECO:0000313" key="6">
    <source>
        <dbReference type="Proteomes" id="UP000020595"/>
    </source>
</evidence>
<reference evidence="5 6" key="1">
    <citation type="submission" date="2014-02" db="EMBL/GenBank/DDBJ databases">
        <title>Comparative genomics and transcriptomics to identify genetic mechanisms underlying the emergence of carbapenem resistant Acinetobacter baumannii (CRAb).</title>
        <authorList>
            <person name="Harris A.D."/>
            <person name="Johnson K.J."/>
            <person name="George J."/>
            <person name="Shefchek K."/>
            <person name="Daugherty S.C."/>
            <person name="Parankush S."/>
            <person name="Sadzewicz L."/>
            <person name="Tallon L."/>
            <person name="Sengamalay N."/>
            <person name="Hazen T.H."/>
            <person name="Rasko D.A."/>
        </authorList>
    </citation>
    <scope>NUCLEOTIDE SEQUENCE [LARGE SCALE GENOMIC DNA]</scope>
    <source>
        <strain evidence="5 6">1295743</strain>
    </source>
</reference>
<accession>A0A009HPF9</accession>
<name>A0A009HPF9_ACIB9</name>
<dbReference type="GO" id="GO:0008168">
    <property type="term" value="F:methyltransferase activity"/>
    <property type="evidence" value="ECO:0007669"/>
    <property type="project" value="UniProtKB-UniRule"/>
</dbReference>
<dbReference type="SUPFAM" id="SSF53335">
    <property type="entry name" value="S-adenosyl-L-methionine-dependent methyltransferases"/>
    <property type="match status" value="1"/>
</dbReference>
<keyword evidence="4" id="KW-0949">S-adenosyl-L-methionine</keyword>
<dbReference type="PANTHER" id="PTHR43619:SF2">
    <property type="entry name" value="S-ADENOSYL-L-METHIONINE-DEPENDENT METHYLTRANSFERASES SUPERFAMILY PROTEIN"/>
    <property type="match status" value="1"/>
</dbReference>
<dbReference type="InterPro" id="IPR029063">
    <property type="entry name" value="SAM-dependent_MTases_sf"/>
</dbReference>
<evidence type="ECO:0000256" key="3">
    <source>
        <dbReference type="ARBA" id="ARBA00022679"/>
    </source>
</evidence>
<dbReference type="Proteomes" id="UP000020595">
    <property type="component" value="Unassembled WGS sequence"/>
</dbReference>
<comment type="similarity">
    <text evidence="1 4">Belongs to the UPF0677 family.</text>
</comment>
<evidence type="ECO:0000256" key="1">
    <source>
        <dbReference type="ARBA" id="ARBA00008138"/>
    </source>
</evidence>
<dbReference type="EMBL" id="JEWH01000016">
    <property type="protein sequence ID" value="EXB06067.1"/>
    <property type="molecule type" value="Genomic_DNA"/>
</dbReference>
<comment type="function">
    <text evidence="4">Exhibits S-adenosyl-L-methionine-dependent methyltransferase activity.</text>
</comment>
<dbReference type="AlphaFoldDB" id="A0A009HPF9"/>
<proteinExistence type="inferred from homology"/>